<feature type="region of interest" description="Disordered" evidence="1">
    <location>
        <begin position="107"/>
        <end position="134"/>
    </location>
</feature>
<accession>A0A7W3LP63</accession>
<feature type="compositionally biased region" description="Low complexity" evidence="1">
    <location>
        <begin position="107"/>
        <end position="127"/>
    </location>
</feature>
<gene>
    <name evidence="2" type="ORF">HNR61_003376</name>
</gene>
<organism evidence="2 3">
    <name type="scientific">Actinomadura namibiensis</name>
    <dbReference type="NCBI Taxonomy" id="182080"/>
    <lineage>
        <taxon>Bacteria</taxon>
        <taxon>Bacillati</taxon>
        <taxon>Actinomycetota</taxon>
        <taxon>Actinomycetes</taxon>
        <taxon>Streptosporangiales</taxon>
        <taxon>Thermomonosporaceae</taxon>
        <taxon>Actinomadura</taxon>
    </lineage>
</organism>
<proteinExistence type="predicted"/>
<dbReference type="EMBL" id="JACJIA010000004">
    <property type="protein sequence ID" value="MBA8951736.1"/>
    <property type="molecule type" value="Genomic_DNA"/>
</dbReference>
<dbReference type="RefSeq" id="WP_182844080.1">
    <property type="nucleotide sequence ID" value="NZ_BAAALP010000010.1"/>
</dbReference>
<protein>
    <submittedName>
        <fullName evidence="2">Uncharacterized protein</fullName>
    </submittedName>
</protein>
<evidence type="ECO:0000256" key="1">
    <source>
        <dbReference type="SAM" id="MobiDB-lite"/>
    </source>
</evidence>
<dbReference type="AlphaFoldDB" id="A0A7W3LP63"/>
<evidence type="ECO:0000313" key="2">
    <source>
        <dbReference type="EMBL" id="MBA8951736.1"/>
    </source>
</evidence>
<comment type="caution">
    <text evidence="2">The sequence shown here is derived from an EMBL/GenBank/DDBJ whole genome shotgun (WGS) entry which is preliminary data.</text>
</comment>
<reference evidence="2 3" key="1">
    <citation type="submission" date="2020-08" db="EMBL/GenBank/DDBJ databases">
        <title>Genomic Encyclopedia of Type Strains, Phase IV (KMG-IV): sequencing the most valuable type-strain genomes for metagenomic binning, comparative biology and taxonomic classification.</title>
        <authorList>
            <person name="Goeker M."/>
        </authorList>
    </citation>
    <scope>NUCLEOTIDE SEQUENCE [LARGE SCALE GENOMIC DNA]</scope>
    <source>
        <strain evidence="2 3">DSM 44197</strain>
    </source>
</reference>
<sequence length="134" mass="13873">MPKTWMIAEYLRPVAQWRIDRAEPRDEGRNARAAIGLLDAAAYLAALDDGDPAVARLAVAGCFTVDGFDPGPEGEAIVRDWHYESVAGGPADLLAALADAAERARASGAAPAGGRLAARSGAGRGPSLPRPRVG</sequence>
<keyword evidence="3" id="KW-1185">Reference proteome</keyword>
<name>A0A7W3LP63_ACTNM</name>
<evidence type="ECO:0000313" key="3">
    <source>
        <dbReference type="Proteomes" id="UP000572680"/>
    </source>
</evidence>
<dbReference type="Proteomes" id="UP000572680">
    <property type="component" value="Unassembled WGS sequence"/>
</dbReference>